<dbReference type="EMBL" id="JAWPEI010000008">
    <property type="protein sequence ID" value="KAK4718052.1"/>
    <property type="molecule type" value="Genomic_DNA"/>
</dbReference>
<name>A0AAV9KYE4_9SOLN</name>
<accession>A0AAV9KYE4</accession>
<organism evidence="1 2">
    <name type="scientific">Solanum pinnatisectum</name>
    <name type="common">tansyleaf nightshade</name>
    <dbReference type="NCBI Taxonomy" id="50273"/>
    <lineage>
        <taxon>Eukaryota</taxon>
        <taxon>Viridiplantae</taxon>
        <taxon>Streptophyta</taxon>
        <taxon>Embryophyta</taxon>
        <taxon>Tracheophyta</taxon>
        <taxon>Spermatophyta</taxon>
        <taxon>Magnoliopsida</taxon>
        <taxon>eudicotyledons</taxon>
        <taxon>Gunneridae</taxon>
        <taxon>Pentapetalae</taxon>
        <taxon>asterids</taxon>
        <taxon>lamiids</taxon>
        <taxon>Solanales</taxon>
        <taxon>Solanaceae</taxon>
        <taxon>Solanoideae</taxon>
        <taxon>Solaneae</taxon>
        <taxon>Solanum</taxon>
    </lineage>
</organism>
<gene>
    <name evidence="1" type="ORF">R3W88_016390</name>
</gene>
<protein>
    <submittedName>
        <fullName evidence="1">Uncharacterized protein</fullName>
    </submittedName>
</protein>
<dbReference type="AlphaFoldDB" id="A0AAV9KYE4"/>
<evidence type="ECO:0000313" key="1">
    <source>
        <dbReference type="EMBL" id="KAK4718052.1"/>
    </source>
</evidence>
<sequence>MTKSPILYDEKVREFYYTMEFNEDGSLNTLVGVISFYLNEERLGEILDMNYAEIPKKLMKGDYQLLFEFFNKVILPRFEKRAVASAADLFLKEALCKFDPLNLSTLMLEHMHKIVVEQKGKHDMGYGYFLTKLFKQLDVPVGAGL</sequence>
<comment type="caution">
    <text evidence="1">The sequence shown here is derived from an EMBL/GenBank/DDBJ whole genome shotgun (WGS) entry which is preliminary data.</text>
</comment>
<reference evidence="1 2" key="1">
    <citation type="submission" date="2023-10" db="EMBL/GenBank/DDBJ databases">
        <title>Genome-Wide Identification Analysis in wild type Solanum Pinnatisectum Reveals Some Genes Defensing Phytophthora Infestans.</title>
        <authorList>
            <person name="Sun C."/>
        </authorList>
    </citation>
    <scope>NUCLEOTIDE SEQUENCE [LARGE SCALE GENOMIC DNA]</scope>
    <source>
        <strain evidence="1">LQN</strain>
        <tissue evidence="1">Leaf</tissue>
    </source>
</reference>
<dbReference type="Proteomes" id="UP001311915">
    <property type="component" value="Unassembled WGS sequence"/>
</dbReference>
<keyword evidence="2" id="KW-1185">Reference proteome</keyword>
<proteinExistence type="predicted"/>
<evidence type="ECO:0000313" key="2">
    <source>
        <dbReference type="Proteomes" id="UP001311915"/>
    </source>
</evidence>